<dbReference type="Pfam" id="PF08840">
    <property type="entry name" value="BAAT_C"/>
    <property type="match status" value="1"/>
</dbReference>
<dbReference type="Gene3D" id="3.40.50.1820">
    <property type="entry name" value="alpha/beta hydrolase"/>
    <property type="match status" value="1"/>
</dbReference>
<dbReference type="Proteomes" id="UP001186944">
    <property type="component" value="Unassembled WGS sequence"/>
</dbReference>
<dbReference type="GO" id="GO:0047617">
    <property type="term" value="F:fatty acyl-CoA hydrolase activity"/>
    <property type="evidence" value="ECO:0007669"/>
    <property type="project" value="TreeGrafter"/>
</dbReference>
<organism evidence="5 6">
    <name type="scientific">Pinctada imbricata</name>
    <name type="common">Atlantic pearl-oyster</name>
    <name type="synonym">Pinctada martensii</name>
    <dbReference type="NCBI Taxonomy" id="66713"/>
    <lineage>
        <taxon>Eukaryota</taxon>
        <taxon>Metazoa</taxon>
        <taxon>Spiralia</taxon>
        <taxon>Lophotrochozoa</taxon>
        <taxon>Mollusca</taxon>
        <taxon>Bivalvia</taxon>
        <taxon>Autobranchia</taxon>
        <taxon>Pteriomorphia</taxon>
        <taxon>Pterioida</taxon>
        <taxon>Pterioidea</taxon>
        <taxon>Pteriidae</taxon>
        <taxon>Pinctada</taxon>
    </lineage>
</organism>
<protein>
    <submittedName>
        <fullName evidence="5">Uncharacterized protein</fullName>
    </submittedName>
</protein>
<dbReference type="PANTHER" id="PTHR10824">
    <property type="entry name" value="ACYL-COENZYME A THIOESTERASE-RELATED"/>
    <property type="match status" value="1"/>
</dbReference>
<dbReference type="GO" id="GO:0006637">
    <property type="term" value="P:acyl-CoA metabolic process"/>
    <property type="evidence" value="ECO:0007669"/>
    <property type="project" value="InterPro"/>
</dbReference>
<name>A0AA89BWK1_PINIB</name>
<comment type="caution">
    <text evidence="5">The sequence shown here is derived from an EMBL/GenBank/DDBJ whole genome shotgun (WGS) entry which is preliminary data.</text>
</comment>
<evidence type="ECO:0000256" key="1">
    <source>
        <dbReference type="ARBA" id="ARBA00006538"/>
    </source>
</evidence>
<reference evidence="5" key="1">
    <citation type="submission" date="2019-08" db="EMBL/GenBank/DDBJ databases">
        <title>The improved chromosome-level genome for the pearl oyster Pinctada fucata martensii using PacBio sequencing and Hi-C.</title>
        <authorList>
            <person name="Zheng Z."/>
        </authorList>
    </citation>
    <scope>NUCLEOTIDE SEQUENCE</scope>
    <source>
        <strain evidence="5">ZZ-2019</strain>
        <tissue evidence="5">Adductor muscle</tissue>
    </source>
</reference>
<dbReference type="AlphaFoldDB" id="A0AA89BWK1"/>
<sequence length="425" mass="47306">MAKITVSHPSALVDQKVSIKVCGLDRNQPITLKASLSEGKLRFASFGWFKADHDGNVDVSKSESLNGTYQDVDAMGLFWSMKPEPDIPSSSRLFKRDVTTPIDIHLSVFNGHLQWENLFDQSCSPLAETDIQRWYKAPNVRREIVKVGKTRGALYTPPGPGPFPAVIDVFGSGGGLIEHRAALLASHGFLTLALAFFAYDDLPVNMGEISLDYMIESTEWFASLPSVRDGKIAYVGVSKGAELAMLTALYCPKVMSIVSINGPPFVTGLSLPGRFAKHSHVEVDFDHVEMLDEGIVFSDSYFPKDDDFTKVWESDVKMLTILAGDDKCFNAKYSHRQHELIPEDKKKNFDMITYEGAGHLIEPPYAPFARASYHKLLQMNMMWGGSAKEHSYAQEDAWKRTLDFLKTNLGDPVPAVHDKHLTSNL</sequence>
<evidence type="ECO:0000313" key="6">
    <source>
        <dbReference type="Proteomes" id="UP001186944"/>
    </source>
</evidence>
<dbReference type="Pfam" id="PF04775">
    <property type="entry name" value="Bile_Hydr_Trans"/>
    <property type="match status" value="1"/>
</dbReference>
<feature type="active site" description="Charge relay system" evidence="2">
    <location>
        <position position="238"/>
    </location>
</feature>
<feature type="domain" description="Acyl-CoA thioester hydrolase/bile acid-CoA amino acid N-acetyltransferase" evidence="3">
    <location>
        <begin position="14"/>
        <end position="146"/>
    </location>
</feature>
<dbReference type="GO" id="GO:0006631">
    <property type="term" value="P:fatty acid metabolic process"/>
    <property type="evidence" value="ECO:0007669"/>
    <property type="project" value="TreeGrafter"/>
</dbReference>
<comment type="similarity">
    <text evidence="1">Belongs to the C/M/P thioester hydrolase family.</text>
</comment>
<dbReference type="InterPro" id="IPR006862">
    <property type="entry name" value="Thio_Ohase/aa_AcTrfase"/>
</dbReference>
<feature type="active site" description="Charge relay system" evidence="2">
    <location>
        <position position="359"/>
    </location>
</feature>
<accession>A0AA89BWK1</accession>
<evidence type="ECO:0000259" key="3">
    <source>
        <dbReference type="Pfam" id="PF04775"/>
    </source>
</evidence>
<feature type="active site" description="Charge relay system" evidence="2">
    <location>
        <position position="326"/>
    </location>
</feature>
<dbReference type="PANTHER" id="PTHR10824:SF4">
    <property type="entry name" value="ACYL-COENZYME A THIOESTERASE 1-LIKE"/>
    <property type="match status" value="1"/>
</dbReference>
<gene>
    <name evidence="5" type="ORF">FSP39_015615</name>
</gene>
<dbReference type="InterPro" id="IPR016662">
    <property type="entry name" value="Acyl-CoA_thioEstase_long-chain"/>
</dbReference>
<proteinExistence type="inferred from homology"/>
<evidence type="ECO:0000256" key="2">
    <source>
        <dbReference type="PIRSR" id="PIRSR016521-1"/>
    </source>
</evidence>
<feature type="domain" description="BAAT/Acyl-CoA thioester hydrolase C-terminal" evidence="4">
    <location>
        <begin position="209"/>
        <end position="410"/>
    </location>
</feature>
<dbReference type="PIRSF" id="PIRSF016521">
    <property type="entry name" value="Acyl-CoA_hydro"/>
    <property type="match status" value="1"/>
</dbReference>
<dbReference type="InterPro" id="IPR014940">
    <property type="entry name" value="BAAT_C"/>
</dbReference>
<keyword evidence="6" id="KW-1185">Reference proteome</keyword>
<dbReference type="InterPro" id="IPR042490">
    <property type="entry name" value="Thio_Ohase/BAAT_N"/>
</dbReference>
<evidence type="ECO:0000259" key="4">
    <source>
        <dbReference type="Pfam" id="PF08840"/>
    </source>
</evidence>
<dbReference type="SUPFAM" id="SSF53474">
    <property type="entry name" value="alpha/beta-Hydrolases"/>
    <property type="match status" value="1"/>
</dbReference>
<evidence type="ECO:0000313" key="5">
    <source>
        <dbReference type="EMBL" id="KAK3093428.1"/>
    </source>
</evidence>
<dbReference type="EMBL" id="VSWD01000009">
    <property type="protein sequence ID" value="KAK3093428.1"/>
    <property type="molecule type" value="Genomic_DNA"/>
</dbReference>
<dbReference type="InterPro" id="IPR029058">
    <property type="entry name" value="AB_hydrolase_fold"/>
</dbReference>
<dbReference type="Gene3D" id="2.60.40.2240">
    <property type="entry name" value="Acyl-CoA thioester hydrolase/BAAT N-terminal domain"/>
    <property type="match status" value="1"/>
</dbReference>